<proteinExistence type="predicted"/>
<dbReference type="EMBL" id="JACHIG010000016">
    <property type="protein sequence ID" value="MBB5035369.1"/>
    <property type="molecule type" value="Genomic_DNA"/>
</dbReference>
<organism evidence="3 4">
    <name type="scientific">Prosthecobacter vanneervenii</name>
    <dbReference type="NCBI Taxonomy" id="48466"/>
    <lineage>
        <taxon>Bacteria</taxon>
        <taxon>Pseudomonadati</taxon>
        <taxon>Verrucomicrobiota</taxon>
        <taxon>Verrucomicrobiia</taxon>
        <taxon>Verrucomicrobiales</taxon>
        <taxon>Verrucomicrobiaceae</taxon>
        <taxon>Prosthecobacter</taxon>
    </lineage>
</organism>
<protein>
    <submittedName>
        <fullName evidence="3">Photosystem II stability/assembly factor-like uncharacterized protein</fullName>
    </submittedName>
</protein>
<keyword evidence="1" id="KW-0677">Repeat</keyword>
<dbReference type="CDD" id="cd15482">
    <property type="entry name" value="Sialidase_non-viral"/>
    <property type="match status" value="2"/>
</dbReference>
<evidence type="ECO:0000259" key="2">
    <source>
        <dbReference type="Pfam" id="PF15902"/>
    </source>
</evidence>
<dbReference type="InterPro" id="IPR015943">
    <property type="entry name" value="WD40/YVTN_repeat-like_dom_sf"/>
</dbReference>
<dbReference type="Gene3D" id="2.130.10.10">
    <property type="entry name" value="YVTN repeat-like/Quinoprotein amine dehydrogenase"/>
    <property type="match status" value="5"/>
</dbReference>
<reference evidence="3 4" key="1">
    <citation type="submission" date="2020-08" db="EMBL/GenBank/DDBJ databases">
        <title>Genomic Encyclopedia of Type Strains, Phase IV (KMG-IV): sequencing the most valuable type-strain genomes for metagenomic binning, comparative biology and taxonomic classification.</title>
        <authorList>
            <person name="Goeker M."/>
        </authorList>
    </citation>
    <scope>NUCLEOTIDE SEQUENCE [LARGE SCALE GENOMIC DNA]</scope>
    <source>
        <strain evidence="3 4">DSM 12252</strain>
    </source>
</reference>
<feature type="domain" description="Sortilin N-terminal" evidence="2">
    <location>
        <begin position="716"/>
        <end position="818"/>
    </location>
</feature>
<evidence type="ECO:0000256" key="1">
    <source>
        <dbReference type="ARBA" id="ARBA00022737"/>
    </source>
</evidence>
<name>A0A7W7YFU8_9BACT</name>
<dbReference type="AlphaFoldDB" id="A0A7W7YFU8"/>
<dbReference type="GO" id="GO:0010411">
    <property type="term" value="P:xyloglucan metabolic process"/>
    <property type="evidence" value="ECO:0007669"/>
    <property type="project" value="TreeGrafter"/>
</dbReference>
<dbReference type="InterPro" id="IPR031778">
    <property type="entry name" value="Sortilin_N"/>
</dbReference>
<sequence length="850" mass="91471">MLCMTVAALSGAEPAATWQQAGWGGGGFYYATVHHPGREGVIYMGGDVNGVYKTEDNGRHWHVINNGIASYAVYAMAVSAREPEVVYAATEEGLSKSVDGGGHWRTLPHTGRKELRITGERKLSIRCIAVDPRDGKVVYAASPGGKIYKSTDGGETWAVSYEKKAAGAADGSLRIQYGKVTGDYFGDFALSVAAPPGAEGIQGIGLTMRGEGVMPKDCFLILKTSSGQAFRSPNLIQSFQTTEMHDVVMKASDFAPDADFVKKHPEAAGTAFTDKDWAQVNRLDFSCSGALPTEAYVVHFGRFFFKHGSGGEITIRDFKADQTMQTFGSVRAGAPPAGPVHSVAIASTDSSLVVAATDDSGLLLSHDAGRTWKHLPTPSKAAHATFDPANADVMYGAFFKNGLMKSTDGGKHWTKISKGILNNSEMLEMAVSPANPNDVHAIGAVDWNGSYYASHDAGASWVRVNKLRTDTKTNPTLDGFNGGTASLSAPRNLSISPHNPKEIFIAANWRPCLSTDGGATWTERSAGADISCITDIRFLHGRTYVTVMDEGTLMSEDGGAIWRQLWPVRHTPGVSGHDWRVSIDEINGATRILSTATPWYKVPTCVIRSEDGGATFQPITTGLPSYTIRPNTMWGQGHPRALAVDPKNPQNIYLGIDGDAVEGRNGGGLFKSQDGGITWSHLPQQPASRRMFYGLVVDPTNSGRLFWGACGANGGVHRSQDGGSTWEHVFKDESFIWNLHSHADGTLYCGGQQLWHSSDQGRTWTQLTHLASKRAIVGIETHPTDPQTMWVSAVSWGNMPDGAIYKTTDGGTTWQDITGGIPYVKPLVLRFNPAAGELWAGGVGLYKIRQ</sequence>
<accession>A0A7W7YFU8</accession>
<gene>
    <name evidence="3" type="ORF">HNQ65_004979</name>
</gene>
<dbReference type="PANTHER" id="PTHR43739:SF5">
    <property type="entry name" value="EXO-ALPHA-SIALIDASE"/>
    <property type="match status" value="1"/>
</dbReference>
<dbReference type="Proteomes" id="UP000590740">
    <property type="component" value="Unassembled WGS sequence"/>
</dbReference>
<dbReference type="InterPro" id="IPR052025">
    <property type="entry name" value="Xyloglucanase_GH74"/>
</dbReference>
<dbReference type="PANTHER" id="PTHR43739">
    <property type="entry name" value="XYLOGLUCANASE (EUROFUNG)"/>
    <property type="match status" value="1"/>
</dbReference>
<keyword evidence="4" id="KW-1185">Reference proteome</keyword>
<dbReference type="SUPFAM" id="SSF110296">
    <property type="entry name" value="Oligoxyloglucan reducing end-specific cellobiohydrolase"/>
    <property type="match status" value="3"/>
</dbReference>
<dbReference type="RefSeq" id="WP_184344087.1">
    <property type="nucleotide sequence ID" value="NZ_JACHIG010000016.1"/>
</dbReference>
<dbReference type="Pfam" id="PF15902">
    <property type="entry name" value="Sortilin-Vps10"/>
    <property type="match status" value="1"/>
</dbReference>
<evidence type="ECO:0000313" key="3">
    <source>
        <dbReference type="EMBL" id="MBB5035369.1"/>
    </source>
</evidence>
<evidence type="ECO:0000313" key="4">
    <source>
        <dbReference type="Proteomes" id="UP000590740"/>
    </source>
</evidence>
<comment type="caution">
    <text evidence="3">The sequence shown here is derived from an EMBL/GenBank/DDBJ whole genome shotgun (WGS) entry which is preliminary data.</text>
</comment>